<dbReference type="Proteomes" id="UP000181686">
    <property type="component" value="Unassembled WGS sequence"/>
</dbReference>
<gene>
    <name evidence="1" type="ORF">BFN10_13845</name>
    <name evidence="2" type="ORF">SAMN04490184_1486</name>
</gene>
<evidence type="ECO:0000313" key="4">
    <source>
        <dbReference type="Proteomes" id="UP000182654"/>
    </source>
</evidence>
<dbReference type="RefSeq" id="WP_071490140.1">
    <property type="nucleotide sequence ID" value="NZ_CP089519.1"/>
</dbReference>
<reference evidence="2 4" key="2">
    <citation type="submission" date="2016-10" db="EMBL/GenBank/DDBJ databases">
        <authorList>
            <person name="Varghese N."/>
            <person name="Submissions S."/>
        </authorList>
    </citation>
    <scope>NUCLEOTIDE SEQUENCE [LARGE SCALE GENOMIC DNA]</scope>
    <source>
        <strain evidence="2 4">BS2774</strain>
    </source>
</reference>
<protein>
    <submittedName>
        <fullName evidence="1">Uncharacterized protein</fullName>
    </submittedName>
</protein>
<dbReference type="EMBL" id="MDGK01000036">
    <property type="protein sequence ID" value="OIN08643.1"/>
    <property type="molecule type" value="Genomic_DNA"/>
</dbReference>
<organism evidence="1 3">
    <name type="scientific">Pseudomonas extremorientalis</name>
    <dbReference type="NCBI Taxonomy" id="169669"/>
    <lineage>
        <taxon>Bacteria</taxon>
        <taxon>Pseudomonadati</taxon>
        <taxon>Pseudomonadota</taxon>
        <taxon>Gammaproteobacteria</taxon>
        <taxon>Pseudomonadales</taxon>
        <taxon>Pseudomonadaceae</taxon>
        <taxon>Pseudomonas</taxon>
    </lineage>
</organism>
<dbReference type="Proteomes" id="UP000182654">
    <property type="component" value="Chromosome I"/>
</dbReference>
<dbReference type="EMBL" id="LT629708">
    <property type="protein sequence ID" value="SDO80494.1"/>
    <property type="molecule type" value="Genomic_DNA"/>
</dbReference>
<reference evidence="1 3" key="1">
    <citation type="submission" date="2016-08" db="EMBL/GenBank/DDBJ databases">
        <title>Draft genome sequence of the type strain of Pseudomonas extremorientalis LMG 19695T isolated from drinking water reservoir.</title>
        <authorList>
            <person name="Tambong J.T."/>
        </authorList>
    </citation>
    <scope>NUCLEOTIDE SEQUENCE [LARGE SCALE GENOMIC DNA]</scope>
    <source>
        <strain evidence="1 3">LMG 19695</strain>
    </source>
</reference>
<evidence type="ECO:0000313" key="2">
    <source>
        <dbReference type="EMBL" id="SDO80494.1"/>
    </source>
</evidence>
<name>A0A1H0MJF8_9PSED</name>
<sequence length="80" mass="8615">MSTDPLCLVFVPALVAVLTAAEAKKGTPLTEAEVCEIRDAATCIALPFSTALAMETERGYPDIVAEDCWSEWQRLRASVA</sequence>
<accession>A0A1H0MJF8</accession>
<keyword evidence="4" id="KW-1185">Reference proteome</keyword>
<proteinExistence type="predicted"/>
<evidence type="ECO:0000313" key="3">
    <source>
        <dbReference type="Proteomes" id="UP000181686"/>
    </source>
</evidence>
<evidence type="ECO:0000313" key="1">
    <source>
        <dbReference type="EMBL" id="OIN08643.1"/>
    </source>
</evidence>
<dbReference type="AlphaFoldDB" id="A0A1H0MJF8"/>